<sequence length="127" mass="13550">MHRLILSSAAVMALSACAPSPGATTASRVDATQCFRPSLVRNFTAPNDQTLYVRTSGSDVFQIDSTFCRDMTRALSVALEPLSGSNLCVGDQATLRSPATGPQPCRVRIARKLTAEEIAALPSRDRP</sequence>
<keyword evidence="1" id="KW-0732">Signal</keyword>
<feature type="signal peptide" evidence="1">
    <location>
        <begin position="1"/>
        <end position="18"/>
    </location>
</feature>
<dbReference type="RefSeq" id="WP_135194599.1">
    <property type="nucleotide sequence ID" value="NZ_SPVH01000006.1"/>
</dbReference>
<protein>
    <recommendedName>
        <fullName evidence="4">Lipoprotein</fullName>
    </recommendedName>
</protein>
<dbReference type="Pfam" id="PF20101">
    <property type="entry name" value="DUF6491"/>
    <property type="match status" value="1"/>
</dbReference>
<organism evidence="2 3">
    <name type="scientific">Brevundimonas intermedia</name>
    <dbReference type="NCBI Taxonomy" id="74315"/>
    <lineage>
        <taxon>Bacteria</taxon>
        <taxon>Pseudomonadati</taxon>
        <taxon>Pseudomonadota</taxon>
        <taxon>Alphaproteobacteria</taxon>
        <taxon>Caulobacterales</taxon>
        <taxon>Caulobacteraceae</taxon>
        <taxon>Brevundimonas</taxon>
    </lineage>
</organism>
<comment type="caution">
    <text evidence="2">The sequence shown here is derived from an EMBL/GenBank/DDBJ whole genome shotgun (WGS) entry which is preliminary data.</text>
</comment>
<accession>A0A4Y9RSQ7</accession>
<dbReference type="AlphaFoldDB" id="A0A4Y9RSQ7"/>
<proteinExistence type="predicted"/>
<evidence type="ECO:0008006" key="4">
    <source>
        <dbReference type="Google" id="ProtNLM"/>
    </source>
</evidence>
<evidence type="ECO:0000256" key="1">
    <source>
        <dbReference type="SAM" id="SignalP"/>
    </source>
</evidence>
<gene>
    <name evidence="2" type="ORF">EGY25_08675</name>
</gene>
<evidence type="ECO:0000313" key="2">
    <source>
        <dbReference type="EMBL" id="TFW12114.1"/>
    </source>
</evidence>
<dbReference type="InterPro" id="IPR045500">
    <property type="entry name" value="DUF6491"/>
</dbReference>
<feature type="chain" id="PRO_5021407585" description="Lipoprotein" evidence="1">
    <location>
        <begin position="19"/>
        <end position="127"/>
    </location>
</feature>
<dbReference type="PROSITE" id="PS51257">
    <property type="entry name" value="PROKAR_LIPOPROTEIN"/>
    <property type="match status" value="1"/>
</dbReference>
<keyword evidence="3" id="KW-1185">Reference proteome</keyword>
<evidence type="ECO:0000313" key="3">
    <source>
        <dbReference type="Proteomes" id="UP000298216"/>
    </source>
</evidence>
<name>A0A4Y9RSQ7_9CAUL</name>
<dbReference type="EMBL" id="SPVH01000006">
    <property type="protein sequence ID" value="TFW12114.1"/>
    <property type="molecule type" value="Genomic_DNA"/>
</dbReference>
<dbReference type="OrthoDB" id="7206819at2"/>
<dbReference type="Proteomes" id="UP000298216">
    <property type="component" value="Unassembled WGS sequence"/>
</dbReference>
<reference evidence="2 3" key="1">
    <citation type="submission" date="2019-03" db="EMBL/GenBank/DDBJ databases">
        <title>Draft genome of Brevundimonas sp. a heavy metal resistant soil bacteria.</title>
        <authorList>
            <person name="Soto J."/>
        </authorList>
    </citation>
    <scope>NUCLEOTIDE SEQUENCE [LARGE SCALE GENOMIC DNA]</scope>
    <source>
        <strain evidence="2 3">B-10</strain>
    </source>
</reference>